<dbReference type="Pfam" id="PF00975">
    <property type="entry name" value="Thioesterase"/>
    <property type="match status" value="1"/>
</dbReference>
<name>A0A7W9HA86_9ACTN</name>
<dbReference type="InterPro" id="IPR001031">
    <property type="entry name" value="Thioesterase"/>
</dbReference>
<dbReference type="InterPro" id="IPR012223">
    <property type="entry name" value="TEII"/>
</dbReference>
<dbReference type="SUPFAM" id="SSF53474">
    <property type="entry name" value="alpha/beta-Hydrolases"/>
    <property type="match status" value="1"/>
</dbReference>
<dbReference type="EMBL" id="JACHNE010000001">
    <property type="protein sequence ID" value="MBB5798532.1"/>
    <property type="molecule type" value="Genomic_DNA"/>
</dbReference>
<accession>A0A7W9HA86</accession>
<keyword evidence="2" id="KW-0378">Hydrolase</keyword>
<gene>
    <name evidence="4" type="ORF">HDA41_006496</name>
</gene>
<dbReference type="AlphaFoldDB" id="A0A7W9HA86"/>
<dbReference type="PANTHER" id="PTHR11487">
    <property type="entry name" value="THIOESTERASE"/>
    <property type="match status" value="1"/>
</dbReference>
<dbReference type="Gene3D" id="3.40.50.1820">
    <property type="entry name" value="alpha/beta hydrolase"/>
    <property type="match status" value="1"/>
</dbReference>
<dbReference type="InterPro" id="IPR029058">
    <property type="entry name" value="AB_hydrolase_fold"/>
</dbReference>
<keyword evidence="5" id="KW-1185">Reference proteome</keyword>
<protein>
    <submittedName>
        <fullName evidence="4">Pyochelin biosynthetic protein PchC</fullName>
    </submittedName>
</protein>
<organism evidence="4 5">
    <name type="scientific">Streptomyces caelestis</name>
    <dbReference type="NCBI Taxonomy" id="36816"/>
    <lineage>
        <taxon>Bacteria</taxon>
        <taxon>Bacillati</taxon>
        <taxon>Actinomycetota</taxon>
        <taxon>Actinomycetes</taxon>
        <taxon>Kitasatosporales</taxon>
        <taxon>Streptomycetaceae</taxon>
        <taxon>Streptomyces</taxon>
    </lineage>
</organism>
<evidence type="ECO:0000256" key="2">
    <source>
        <dbReference type="ARBA" id="ARBA00022801"/>
    </source>
</evidence>
<dbReference type="RefSeq" id="WP_184990247.1">
    <property type="nucleotide sequence ID" value="NZ_JACHNE010000001.1"/>
</dbReference>
<sequence>MNALRLWCKSDEVRMWVLCLPPGGGSAQQFRSWSDRLPPVLGVAAVELPGHGSRSDEPAPTDLDALLDELAADVVPLLGRPVMLFGHSMGAVLAVDLARKLRAARGWRPAALAAAASEPPDRPLPAGLCTASDEELTGLLHAWGGTSGELLADRRYLAEVLPVVRADLALMTGRAHRDEAPLDCPVHTYLGEDDTTVDAKEAAEGWARQTRAGHTVRTFPGGHFFPHEPQEQMLTALVEDADAAVDGRLRAAEGVTHG</sequence>
<comment type="similarity">
    <text evidence="1">Belongs to the thioesterase family.</text>
</comment>
<dbReference type="GO" id="GO:0016787">
    <property type="term" value="F:hydrolase activity"/>
    <property type="evidence" value="ECO:0007669"/>
    <property type="project" value="UniProtKB-KW"/>
</dbReference>
<feature type="domain" description="Thioesterase TesA-like" evidence="3">
    <location>
        <begin position="18"/>
        <end position="249"/>
    </location>
</feature>
<dbReference type="PANTHER" id="PTHR11487:SF0">
    <property type="entry name" value="S-ACYL FATTY ACID SYNTHASE THIOESTERASE, MEDIUM CHAIN"/>
    <property type="match status" value="1"/>
</dbReference>
<dbReference type="SMART" id="SM00824">
    <property type="entry name" value="PKS_TE"/>
    <property type="match status" value="1"/>
</dbReference>
<dbReference type="Proteomes" id="UP000590647">
    <property type="component" value="Unassembled WGS sequence"/>
</dbReference>
<proteinExistence type="inferred from homology"/>
<evidence type="ECO:0000259" key="3">
    <source>
        <dbReference type="SMART" id="SM00824"/>
    </source>
</evidence>
<evidence type="ECO:0000313" key="4">
    <source>
        <dbReference type="EMBL" id="MBB5798532.1"/>
    </source>
</evidence>
<evidence type="ECO:0000313" key="5">
    <source>
        <dbReference type="Proteomes" id="UP000590647"/>
    </source>
</evidence>
<dbReference type="InterPro" id="IPR020802">
    <property type="entry name" value="TesA-like"/>
</dbReference>
<dbReference type="GO" id="GO:0008610">
    <property type="term" value="P:lipid biosynthetic process"/>
    <property type="evidence" value="ECO:0007669"/>
    <property type="project" value="TreeGrafter"/>
</dbReference>
<evidence type="ECO:0000256" key="1">
    <source>
        <dbReference type="ARBA" id="ARBA00007169"/>
    </source>
</evidence>
<comment type="caution">
    <text evidence="4">The sequence shown here is derived from an EMBL/GenBank/DDBJ whole genome shotgun (WGS) entry which is preliminary data.</text>
</comment>
<reference evidence="4 5" key="1">
    <citation type="submission" date="2020-08" db="EMBL/GenBank/DDBJ databases">
        <title>Sequencing the genomes of 1000 actinobacteria strains.</title>
        <authorList>
            <person name="Klenk H.-P."/>
        </authorList>
    </citation>
    <scope>NUCLEOTIDE SEQUENCE [LARGE SCALE GENOMIC DNA]</scope>
    <source>
        <strain evidence="4 5">DSM 40084</strain>
    </source>
</reference>